<dbReference type="STRING" id="86416.Clopa_2979"/>
<evidence type="ECO:0000313" key="3">
    <source>
        <dbReference type="EMBL" id="AGK97810.1"/>
    </source>
</evidence>
<dbReference type="Gene3D" id="1.10.1790.10">
    <property type="entry name" value="PRD domain"/>
    <property type="match status" value="2"/>
</dbReference>
<dbReference type="InterPro" id="IPR036634">
    <property type="entry name" value="PRD_sf"/>
</dbReference>
<sequence>MIEDAIIKKVLNNNVVIAQKDNSDFILIGNGLGFDFHKGSTVPSSRIEKVFIRETTEIANNYDKVLETIDNKIIGLSEEVICIAEKDLGIKLSDSIHVSLPDHINFSLRRMEKNIKIENPFLNELRVLYPVEYSIASKALKMINERFNSKLQEDEIGFICLHIQAAITEKGIGVHLEYTKKIKEIMDLIKKLIGRSIDKNSLEYARTLTHINFMLERVLEGKTIKNLLLDNIKDKLSKEYDIAIKLALMIDALFSVKVPEDEIGYLALHLKRLSDMES</sequence>
<dbReference type="GO" id="GO:0003723">
    <property type="term" value="F:RNA binding"/>
    <property type="evidence" value="ECO:0007669"/>
    <property type="project" value="InterPro"/>
</dbReference>
<name>R4KDW6_CLOPA</name>
<dbReference type="PATRIC" id="fig|86416.3.peg.2965"/>
<dbReference type="Pfam" id="PF03123">
    <property type="entry name" value="CAT_RBD"/>
    <property type="match status" value="1"/>
</dbReference>
<dbReference type="HOGENOM" id="CLU_078802_0_0_9"/>
<dbReference type="eggNOG" id="COG3711">
    <property type="taxonomic scope" value="Bacteria"/>
</dbReference>
<dbReference type="Proteomes" id="UP000013523">
    <property type="component" value="Chromosome"/>
</dbReference>
<keyword evidence="1" id="KW-0677">Repeat</keyword>
<dbReference type="InterPro" id="IPR011608">
    <property type="entry name" value="PRD"/>
</dbReference>
<organism evidence="3 4">
    <name type="scientific">Clostridium pasteurianum BC1</name>
    <dbReference type="NCBI Taxonomy" id="86416"/>
    <lineage>
        <taxon>Bacteria</taxon>
        <taxon>Bacillati</taxon>
        <taxon>Bacillota</taxon>
        <taxon>Clostridia</taxon>
        <taxon>Eubacteriales</taxon>
        <taxon>Clostridiaceae</taxon>
        <taxon>Clostridium</taxon>
    </lineage>
</organism>
<feature type="domain" description="PRD" evidence="2">
    <location>
        <begin position="68"/>
        <end position="173"/>
    </location>
</feature>
<dbReference type="OrthoDB" id="9813552at2"/>
<evidence type="ECO:0000259" key="2">
    <source>
        <dbReference type="PROSITE" id="PS51372"/>
    </source>
</evidence>
<evidence type="ECO:0000313" key="4">
    <source>
        <dbReference type="Proteomes" id="UP000013523"/>
    </source>
</evidence>
<feature type="domain" description="PRD" evidence="2">
    <location>
        <begin position="174"/>
        <end position="278"/>
    </location>
</feature>
<dbReference type="InterPro" id="IPR004341">
    <property type="entry name" value="CAT_RNA-bd_dom"/>
</dbReference>
<dbReference type="SUPFAM" id="SSF50151">
    <property type="entry name" value="SacY-like RNA-binding domain"/>
    <property type="match status" value="1"/>
</dbReference>
<dbReference type="GO" id="GO:0006355">
    <property type="term" value="P:regulation of DNA-templated transcription"/>
    <property type="evidence" value="ECO:0007669"/>
    <property type="project" value="InterPro"/>
</dbReference>
<dbReference type="Gene3D" id="2.30.24.10">
    <property type="entry name" value="CAT RNA-binding domain"/>
    <property type="match status" value="1"/>
</dbReference>
<dbReference type="InterPro" id="IPR036650">
    <property type="entry name" value="CAT_RNA-bd_dom_sf"/>
</dbReference>
<protein>
    <submittedName>
        <fullName evidence="3">Transcriptional antiterminator</fullName>
    </submittedName>
</protein>
<dbReference type="InterPro" id="IPR050661">
    <property type="entry name" value="BglG_antiterminators"/>
</dbReference>
<dbReference type="KEGG" id="cpas:Clopa_2979"/>
<reference evidence="3 4" key="1">
    <citation type="submission" date="2012-01" db="EMBL/GenBank/DDBJ databases">
        <title>Complete sequence of chromosome of Clostridium pasteurianum BC1.</title>
        <authorList>
            <consortium name="US DOE Joint Genome Institute"/>
            <person name="Lucas S."/>
            <person name="Han J."/>
            <person name="Lapidus A."/>
            <person name="Cheng J.-F."/>
            <person name="Goodwin L."/>
            <person name="Pitluck S."/>
            <person name="Peters L."/>
            <person name="Mikhailova N."/>
            <person name="Teshima H."/>
            <person name="Detter J.C."/>
            <person name="Han C."/>
            <person name="Tapia R."/>
            <person name="Land M."/>
            <person name="Hauser L."/>
            <person name="Kyrpides N."/>
            <person name="Ivanova N."/>
            <person name="Pagani I."/>
            <person name="Dunn J."/>
            <person name="Taghavi S."/>
            <person name="Francis A."/>
            <person name="van der Lelie D."/>
            <person name="Woyke T."/>
        </authorList>
    </citation>
    <scope>NUCLEOTIDE SEQUENCE [LARGE SCALE GENOMIC DNA]</scope>
    <source>
        <strain evidence="3 4">BC1</strain>
    </source>
</reference>
<dbReference type="SMART" id="SM01061">
    <property type="entry name" value="CAT_RBD"/>
    <property type="match status" value="1"/>
</dbReference>
<dbReference type="PROSITE" id="PS51372">
    <property type="entry name" value="PRD_2"/>
    <property type="match status" value="2"/>
</dbReference>
<accession>R4KDW6</accession>
<dbReference type="PANTHER" id="PTHR30185">
    <property type="entry name" value="CRYPTIC BETA-GLUCOSIDE BGL OPERON ANTITERMINATOR"/>
    <property type="match status" value="1"/>
</dbReference>
<dbReference type="SUPFAM" id="SSF63520">
    <property type="entry name" value="PTS-regulatory domain, PRD"/>
    <property type="match status" value="2"/>
</dbReference>
<keyword evidence="4" id="KW-1185">Reference proteome</keyword>
<proteinExistence type="predicted"/>
<dbReference type="EMBL" id="CP003261">
    <property type="protein sequence ID" value="AGK97810.1"/>
    <property type="molecule type" value="Genomic_DNA"/>
</dbReference>
<gene>
    <name evidence="3" type="ORF">Clopa_2979</name>
</gene>
<evidence type="ECO:0000256" key="1">
    <source>
        <dbReference type="ARBA" id="ARBA00022737"/>
    </source>
</evidence>
<dbReference type="AlphaFoldDB" id="R4KDW6"/>
<dbReference type="Pfam" id="PF00874">
    <property type="entry name" value="PRD"/>
    <property type="match status" value="2"/>
</dbReference>
<dbReference type="PANTHER" id="PTHR30185:SF16">
    <property type="entry name" value="PROTEIN GLCT"/>
    <property type="match status" value="1"/>
</dbReference>